<dbReference type="EMBL" id="JABCRI010000002">
    <property type="protein sequence ID" value="KAF8411451.1"/>
    <property type="molecule type" value="Genomic_DNA"/>
</dbReference>
<feature type="region of interest" description="Disordered" evidence="1">
    <location>
        <begin position="157"/>
        <end position="180"/>
    </location>
</feature>
<name>A0A835DPV5_TETSI</name>
<dbReference type="Proteomes" id="UP000655225">
    <property type="component" value="Unassembled WGS sequence"/>
</dbReference>
<sequence>MTHRPRSDIFSSLPHLMALANMRELMEHHPWEEHAVRLQAEAVQLAKLQYLQYLLQSATPLTNNSYSQISINADMDAFNFLNSISQIKENPSLNSSQLETPSPFSLGIATSQLLHDSIPFSHLPDLQISSSFQAPLNSELGQGSNFSEFSHGDITPKSLWLPPSPSPPPPPPINHTSIGNLGDACSTSSYGGGAPSFWPDLLLEDPFIHEIALS</sequence>
<evidence type="ECO:0000313" key="2">
    <source>
        <dbReference type="EMBL" id="KAF8411451.1"/>
    </source>
</evidence>
<evidence type="ECO:0000313" key="3">
    <source>
        <dbReference type="Proteomes" id="UP000655225"/>
    </source>
</evidence>
<proteinExistence type="predicted"/>
<protein>
    <submittedName>
        <fullName evidence="2">Uncharacterized protein</fullName>
    </submittedName>
</protein>
<reference evidence="2 3" key="1">
    <citation type="submission" date="2020-04" db="EMBL/GenBank/DDBJ databases">
        <title>Plant Genome Project.</title>
        <authorList>
            <person name="Zhang R.-G."/>
        </authorList>
    </citation>
    <scope>NUCLEOTIDE SEQUENCE [LARGE SCALE GENOMIC DNA]</scope>
    <source>
        <strain evidence="2">YNK0</strain>
        <tissue evidence="2">Leaf</tissue>
    </source>
</reference>
<gene>
    <name evidence="2" type="ORF">HHK36_004002</name>
</gene>
<dbReference type="OMA" id="WIANSCS"/>
<dbReference type="OrthoDB" id="2143914at2759"/>
<keyword evidence="3" id="KW-1185">Reference proteome</keyword>
<accession>A0A835DPV5</accession>
<organism evidence="2 3">
    <name type="scientific">Tetracentron sinense</name>
    <name type="common">Spur-leaf</name>
    <dbReference type="NCBI Taxonomy" id="13715"/>
    <lineage>
        <taxon>Eukaryota</taxon>
        <taxon>Viridiplantae</taxon>
        <taxon>Streptophyta</taxon>
        <taxon>Embryophyta</taxon>
        <taxon>Tracheophyta</taxon>
        <taxon>Spermatophyta</taxon>
        <taxon>Magnoliopsida</taxon>
        <taxon>Trochodendrales</taxon>
        <taxon>Trochodendraceae</taxon>
        <taxon>Tetracentron</taxon>
    </lineage>
</organism>
<evidence type="ECO:0000256" key="1">
    <source>
        <dbReference type="SAM" id="MobiDB-lite"/>
    </source>
</evidence>
<comment type="caution">
    <text evidence="2">The sequence shown here is derived from an EMBL/GenBank/DDBJ whole genome shotgun (WGS) entry which is preliminary data.</text>
</comment>
<dbReference type="AlphaFoldDB" id="A0A835DPV5"/>
<feature type="compositionally biased region" description="Pro residues" evidence="1">
    <location>
        <begin position="162"/>
        <end position="173"/>
    </location>
</feature>